<proteinExistence type="predicted"/>
<dbReference type="Proteomes" id="UP000197269">
    <property type="component" value="Unassembled WGS sequence"/>
</dbReference>
<evidence type="ECO:0000256" key="1">
    <source>
        <dbReference type="SAM" id="MobiDB-lite"/>
    </source>
</evidence>
<evidence type="ECO:0000313" key="3">
    <source>
        <dbReference type="Proteomes" id="UP000197269"/>
    </source>
</evidence>
<name>A0A246E460_9HYPH</name>
<comment type="caution">
    <text evidence="2">The sequence shown here is derived from an EMBL/GenBank/DDBJ whole genome shotgun (WGS) entry which is preliminary data.</text>
</comment>
<organism evidence="2 3">
    <name type="scientific">Rhizobium esperanzae</name>
    <dbReference type="NCBI Taxonomy" id="1967781"/>
    <lineage>
        <taxon>Bacteria</taxon>
        <taxon>Pseudomonadati</taxon>
        <taxon>Pseudomonadota</taxon>
        <taxon>Alphaproteobacteria</taxon>
        <taxon>Hyphomicrobiales</taxon>
        <taxon>Rhizobiaceae</taxon>
        <taxon>Rhizobium/Agrobacterium group</taxon>
        <taxon>Rhizobium</taxon>
    </lineage>
</organism>
<dbReference type="AlphaFoldDB" id="A0A246E460"/>
<accession>A0A246E460</accession>
<sequence>MLSRFRSGEWTGKMADFSIGWQEAWTAEPPHFRFSGAILTEIPTLAEAAPLAHKGPMRGEGPSGRRQMA</sequence>
<protein>
    <submittedName>
        <fullName evidence="2">Uncharacterized protein</fullName>
    </submittedName>
</protein>
<evidence type="ECO:0000313" key="2">
    <source>
        <dbReference type="EMBL" id="OWO96965.1"/>
    </source>
</evidence>
<gene>
    <name evidence="2" type="ORF">B5E41_01350</name>
</gene>
<dbReference type="EMBL" id="MXPU01000001">
    <property type="protein sequence ID" value="OWO96965.1"/>
    <property type="molecule type" value="Genomic_DNA"/>
</dbReference>
<feature type="region of interest" description="Disordered" evidence="1">
    <location>
        <begin position="49"/>
        <end position="69"/>
    </location>
</feature>
<reference evidence="2 3" key="1">
    <citation type="submission" date="2017-03" db="EMBL/GenBank/DDBJ databases">
        <title>Genome of strain Rhizobium sp. CNPSo 668.</title>
        <authorList>
            <person name="Ribeiro R."/>
        </authorList>
    </citation>
    <scope>NUCLEOTIDE SEQUENCE [LARGE SCALE GENOMIC DNA]</scope>
    <source>
        <strain evidence="2 3">CNPSo 668</strain>
    </source>
</reference>